<gene>
    <name evidence="1" type="ORF">IFM89_030608</name>
</gene>
<evidence type="ECO:0000313" key="1">
    <source>
        <dbReference type="EMBL" id="KAF9602720.1"/>
    </source>
</evidence>
<dbReference type="InterPro" id="IPR036291">
    <property type="entry name" value="NAD(P)-bd_dom_sf"/>
</dbReference>
<reference evidence="1 2" key="1">
    <citation type="submission" date="2020-10" db="EMBL/GenBank/DDBJ databases">
        <title>The Coptis chinensis genome and diversification of protoberbering-type alkaloids.</title>
        <authorList>
            <person name="Wang B."/>
            <person name="Shu S."/>
            <person name="Song C."/>
            <person name="Liu Y."/>
        </authorList>
    </citation>
    <scope>NUCLEOTIDE SEQUENCE [LARGE SCALE GENOMIC DNA]</scope>
    <source>
        <strain evidence="1">HL-2020</strain>
        <tissue evidence="1">Leaf</tissue>
    </source>
</reference>
<accession>A0A835HKY0</accession>
<protein>
    <submittedName>
        <fullName evidence="1">Uncharacterized protein</fullName>
    </submittedName>
</protein>
<feature type="non-terminal residue" evidence="1">
    <location>
        <position position="116"/>
    </location>
</feature>
<dbReference type="OrthoDB" id="419598at2759"/>
<keyword evidence="2" id="KW-1185">Reference proteome</keyword>
<dbReference type="AlphaFoldDB" id="A0A835HKY0"/>
<dbReference type="EMBL" id="JADFTS010000006">
    <property type="protein sequence ID" value="KAF9602720.1"/>
    <property type="molecule type" value="Genomic_DNA"/>
</dbReference>
<comment type="caution">
    <text evidence="1">The sequence shown here is derived from an EMBL/GenBank/DDBJ whole genome shotgun (WGS) entry which is preliminary data.</text>
</comment>
<dbReference type="Proteomes" id="UP000631114">
    <property type="component" value="Unassembled WGS sequence"/>
</dbReference>
<proteinExistence type="predicted"/>
<dbReference type="SUPFAM" id="SSF51735">
    <property type="entry name" value="NAD(P)-binding Rossmann-fold domains"/>
    <property type="match status" value="1"/>
</dbReference>
<evidence type="ECO:0000313" key="2">
    <source>
        <dbReference type="Proteomes" id="UP000631114"/>
    </source>
</evidence>
<organism evidence="1 2">
    <name type="scientific">Coptis chinensis</name>
    <dbReference type="NCBI Taxonomy" id="261450"/>
    <lineage>
        <taxon>Eukaryota</taxon>
        <taxon>Viridiplantae</taxon>
        <taxon>Streptophyta</taxon>
        <taxon>Embryophyta</taxon>
        <taxon>Tracheophyta</taxon>
        <taxon>Spermatophyta</taxon>
        <taxon>Magnoliopsida</taxon>
        <taxon>Ranunculales</taxon>
        <taxon>Ranunculaceae</taxon>
        <taxon>Coptidoideae</taxon>
        <taxon>Coptis</taxon>
    </lineage>
</organism>
<name>A0A835HKY0_9MAGN</name>
<sequence>VVPLRCNLWREDMLSRTLFYYSERLKVARRQFRSNSGVQITQLGHVKDLATTFIQVLGNEKASNQIFNISGDKYVTFDGLKIFLFPLFDSTVHYNPKEFDFGKNKAFPFRDQVNTN</sequence>